<name>A0ABR6VMA0_9BACT</name>
<reference evidence="3 4" key="1">
    <citation type="journal article" date="2019" name="Int. J. Syst. Evol. Microbiol.">
        <title>Rufibacter sediminis sp. nov., isolated from freshwater lake sediment.</title>
        <authorList>
            <person name="Qu J.H."/>
            <person name="Zhang L.J."/>
            <person name="Fu Y.H."/>
            <person name="Li H.F."/>
        </authorList>
    </citation>
    <scope>NUCLEOTIDE SEQUENCE [LARGE SCALE GENOMIC DNA]</scope>
    <source>
        <strain evidence="3 4">H-1</strain>
    </source>
</reference>
<comment type="caution">
    <text evidence="3">The sequence shown here is derived from an EMBL/GenBank/DDBJ whole genome shotgun (WGS) entry which is preliminary data.</text>
</comment>
<sequence length="189" mass="21372">MAEKMDNGAFRGREGHMAEIVERNIKALLARRKQEDSARNLSERISDAVTKFTGSMLFVVIHLLLFGTWIAWNSGWLGLKPFDESFVVLAMFASVEAIFLSTFVLISQNRSNIQADKRADLDLQVSLLAEHEITRLVTLVTAIAKKMEIDAAQDPEINELAKDVQPEKVMDTMEKHQESLEKEKTQINP</sequence>
<evidence type="ECO:0000313" key="3">
    <source>
        <dbReference type="EMBL" id="MBC3538042.1"/>
    </source>
</evidence>
<dbReference type="RefSeq" id="WP_186631059.1">
    <property type="nucleotide sequence ID" value="NZ_JACOAF010000001.1"/>
</dbReference>
<proteinExistence type="predicted"/>
<keyword evidence="2" id="KW-0812">Transmembrane</keyword>
<protein>
    <submittedName>
        <fullName evidence="3">DUF1003 domain-containing protein</fullName>
    </submittedName>
</protein>
<feature type="transmembrane region" description="Helical" evidence="2">
    <location>
        <begin position="84"/>
        <end position="106"/>
    </location>
</feature>
<dbReference type="Pfam" id="PF06210">
    <property type="entry name" value="DUF1003"/>
    <property type="match status" value="1"/>
</dbReference>
<dbReference type="PANTHER" id="PTHR41386:SF1">
    <property type="entry name" value="MEMBRANE PROTEIN"/>
    <property type="match status" value="1"/>
</dbReference>
<gene>
    <name evidence="3" type="ORF">H7U12_00015</name>
</gene>
<evidence type="ECO:0000256" key="1">
    <source>
        <dbReference type="SAM" id="MobiDB-lite"/>
    </source>
</evidence>
<feature type="region of interest" description="Disordered" evidence="1">
    <location>
        <begin position="166"/>
        <end position="189"/>
    </location>
</feature>
<dbReference type="PANTHER" id="PTHR41386">
    <property type="entry name" value="INTEGRAL MEMBRANE PROTEIN-RELATED"/>
    <property type="match status" value="1"/>
</dbReference>
<organism evidence="3 4">
    <name type="scientific">Rufibacter sediminis</name>
    <dbReference type="NCBI Taxonomy" id="2762756"/>
    <lineage>
        <taxon>Bacteria</taxon>
        <taxon>Pseudomonadati</taxon>
        <taxon>Bacteroidota</taxon>
        <taxon>Cytophagia</taxon>
        <taxon>Cytophagales</taxon>
        <taxon>Hymenobacteraceae</taxon>
        <taxon>Rufibacter</taxon>
    </lineage>
</organism>
<feature type="transmembrane region" description="Helical" evidence="2">
    <location>
        <begin position="52"/>
        <end position="72"/>
    </location>
</feature>
<keyword evidence="4" id="KW-1185">Reference proteome</keyword>
<keyword evidence="2" id="KW-1133">Transmembrane helix</keyword>
<dbReference type="EMBL" id="JACOAF010000001">
    <property type="protein sequence ID" value="MBC3538042.1"/>
    <property type="molecule type" value="Genomic_DNA"/>
</dbReference>
<keyword evidence="2" id="KW-0472">Membrane</keyword>
<dbReference type="InterPro" id="IPR010406">
    <property type="entry name" value="DUF1003"/>
</dbReference>
<evidence type="ECO:0000313" key="4">
    <source>
        <dbReference type="Proteomes" id="UP000659698"/>
    </source>
</evidence>
<dbReference type="Proteomes" id="UP000659698">
    <property type="component" value="Unassembled WGS sequence"/>
</dbReference>
<accession>A0ABR6VMA0</accession>
<evidence type="ECO:0000256" key="2">
    <source>
        <dbReference type="SAM" id="Phobius"/>
    </source>
</evidence>